<dbReference type="EMBL" id="JN585763">
    <property type="protein sequence ID" value="AFM92603.1"/>
    <property type="molecule type" value="Genomic_DNA"/>
</dbReference>
<accession>I6U2T2</accession>
<protein>
    <submittedName>
        <fullName evidence="2">Uncharacterized protein</fullName>
    </submittedName>
</protein>
<organism evidence="2">
    <name type="scientific">Acaryochloris sp. HICR111A</name>
    <dbReference type="NCBI Taxonomy" id="576912"/>
    <lineage>
        <taxon>Bacteria</taxon>
        <taxon>Bacillati</taxon>
        <taxon>Cyanobacteriota</taxon>
        <taxon>Cyanophyceae</taxon>
        <taxon>Acaryochloridales</taxon>
        <taxon>Acaryochloridaceae</taxon>
        <taxon>Acaryochloris</taxon>
    </lineage>
</organism>
<name>I6U2T2_9CYAN</name>
<feature type="signal peptide" evidence="1">
    <location>
        <begin position="1"/>
        <end position="24"/>
    </location>
</feature>
<dbReference type="AlphaFoldDB" id="I6U2T2"/>
<evidence type="ECO:0000313" key="2">
    <source>
        <dbReference type="EMBL" id="AFM92603.1"/>
    </source>
</evidence>
<reference evidence="2" key="1">
    <citation type="journal article" date="2012" name="ISME J.">
        <title>Dinitrogen fixation in a unicellular chlorophyll d-containing cyanobacterium.</title>
        <authorList>
            <person name="Pfreundt U."/>
            <person name="Stal L.J."/>
            <person name="Voss B."/>
            <person name="Hess W.R."/>
        </authorList>
    </citation>
    <scope>NUCLEOTIDE SEQUENCE</scope>
    <source>
        <strain evidence="2">HICR111A</strain>
    </source>
</reference>
<evidence type="ECO:0000256" key="1">
    <source>
        <dbReference type="SAM" id="SignalP"/>
    </source>
</evidence>
<sequence length="126" mass="14301">MIKLKSVLYCGFAYAVFGTSPCYAQVSHSITFQNGTSGRHTREISGHETQDEHLMGISLSTSEDQKTTHSSSTNNGLTQEQEYTYVNSAMSQTVEIGHLRREIYVKHFEVYDYSDYATHHSLDFSF</sequence>
<feature type="chain" id="PRO_5003706091" evidence="1">
    <location>
        <begin position="25"/>
        <end position="126"/>
    </location>
</feature>
<proteinExistence type="predicted"/>
<keyword evidence="1" id="KW-0732">Signal</keyword>